<dbReference type="GO" id="GO:0016491">
    <property type="term" value="F:oxidoreductase activity"/>
    <property type="evidence" value="ECO:0007669"/>
    <property type="project" value="TreeGrafter"/>
</dbReference>
<gene>
    <name evidence="1" type="ORF">CUJ86_08315</name>
</gene>
<name>A0A483CSW5_9EURY</name>
<dbReference type="Pfam" id="PF13646">
    <property type="entry name" value="HEAT_2"/>
    <property type="match status" value="1"/>
</dbReference>
<dbReference type="Proteomes" id="UP000292580">
    <property type="component" value="Unassembled WGS sequence"/>
</dbReference>
<dbReference type="InterPro" id="IPR004155">
    <property type="entry name" value="PBS_lyase_HEAT"/>
</dbReference>
<dbReference type="InterPro" id="IPR016024">
    <property type="entry name" value="ARM-type_fold"/>
</dbReference>
<dbReference type="PANTHER" id="PTHR12697">
    <property type="entry name" value="PBS LYASE HEAT-LIKE PROTEIN"/>
    <property type="match status" value="1"/>
</dbReference>
<dbReference type="InterPro" id="IPR011989">
    <property type="entry name" value="ARM-like"/>
</dbReference>
<dbReference type="AlphaFoldDB" id="A0A483CSW5"/>
<proteinExistence type="predicted"/>
<dbReference type="OrthoDB" id="10495at2157"/>
<dbReference type="InterPro" id="IPR000225">
    <property type="entry name" value="Armadillo"/>
</dbReference>
<protein>
    <submittedName>
        <fullName evidence="1">HEAT repeat domain-containing protein</fullName>
    </submittedName>
</protein>
<evidence type="ECO:0000313" key="1">
    <source>
        <dbReference type="EMBL" id="TAJ44300.1"/>
    </source>
</evidence>
<dbReference type="EMBL" id="PGCL01000003">
    <property type="protein sequence ID" value="TAJ44300.1"/>
    <property type="molecule type" value="Genomic_DNA"/>
</dbReference>
<dbReference type="SMART" id="SM00185">
    <property type="entry name" value="ARM"/>
    <property type="match status" value="1"/>
</dbReference>
<reference evidence="1 2" key="1">
    <citation type="submission" date="2017-11" db="EMBL/GenBank/DDBJ databases">
        <title>Isolation and Characterization of Methanofollis Species from Methane Seep Offshore SW Taiwan.</title>
        <authorList>
            <person name="Teng N.-H."/>
            <person name="Lai M.-C."/>
            <person name="Chen S.-C."/>
        </authorList>
    </citation>
    <scope>NUCLEOTIDE SEQUENCE [LARGE SCALE GENOMIC DNA]</scope>
    <source>
        <strain evidence="1 2">FWC-SCC2</strain>
    </source>
</reference>
<evidence type="ECO:0000313" key="2">
    <source>
        <dbReference type="Proteomes" id="UP000292580"/>
    </source>
</evidence>
<accession>A0A483CSW5</accession>
<keyword evidence="2" id="KW-1185">Reference proteome</keyword>
<sequence length="96" mass="10878">MMLAEFLARLSHERPEYRWGAADALGRLRDARAVDPLIAAMDDPDPRVRKKAAWALGQIGDARGQRALLAAFRDPDENVREIAGEAYEILKEKMFR</sequence>
<dbReference type="Gene3D" id="1.25.10.10">
    <property type="entry name" value="Leucine-rich Repeat Variant"/>
    <property type="match status" value="1"/>
</dbReference>
<dbReference type="SMART" id="SM00567">
    <property type="entry name" value="EZ_HEAT"/>
    <property type="match status" value="2"/>
</dbReference>
<dbReference type="PANTHER" id="PTHR12697:SF5">
    <property type="entry name" value="DEOXYHYPUSINE HYDROXYLASE"/>
    <property type="match status" value="1"/>
</dbReference>
<comment type="caution">
    <text evidence="1">The sequence shown here is derived from an EMBL/GenBank/DDBJ whole genome shotgun (WGS) entry which is preliminary data.</text>
</comment>
<organism evidence="1 2">
    <name type="scientific">Methanofollis fontis</name>
    <dbReference type="NCBI Taxonomy" id="2052832"/>
    <lineage>
        <taxon>Archaea</taxon>
        <taxon>Methanobacteriati</taxon>
        <taxon>Methanobacteriota</taxon>
        <taxon>Stenosarchaea group</taxon>
        <taxon>Methanomicrobia</taxon>
        <taxon>Methanomicrobiales</taxon>
        <taxon>Methanomicrobiaceae</taxon>
        <taxon>Methanofollis</taxon>
    </lineage>
</organism>
<dbReference type="SUPFAM" id="SSF48371">
    <property type="entry name" value="ARM repeat"/>
    <property type="match status" value="1"/>
</dbReference>